<keyword evidence="2" id="KW-0805">Transcription regulation</keyword>
<evidence type="ECO:0000313" key="6">
    <source>
        <dbReference type="EMBL" id="MFC3197121.1"/>
    </source>
</evidence>
<dbReference type="Pfam" id="PF04542">
    <property type="entry name" value="Sigma70_r2"/>
    <property type="match status" value="1"/>
</dbReference>
<evidence type="ECO:0000256" key="1">
    <source>
        <dbReference type="ARBA" id="ARBA00010641"/>
    </source>
</evidence>
<dbReference type="CDD" id="cd06171">
    <property type="entry name" value="Sigma70_r4"/>
    <property type="match status" value="1"/>
</dbReference>
<dbReference type="InterPro" id="IPR000792">
    <property type="entry name" value="Tscrpt_reg_LuxR_C"/>
</dbReference>
<evidence type="ECO:0000313" key="7">
    <source>
        <dbReference type="Proteomes" id="UP001595526"/>
    </source>
</evidence>
<dbReference type="Gene3D" id="1.10.10.10">
    <property type="entry name" value="Winged helix-like DNA-binding domain superfamily/Winged helix DNA-binding domain"/>
    <property type="match status" value="1"/>
</dbReference>
<evidence type="ECO:0000256" key="2">
    <source>
        <dbReference type="ARBA" id="ARBA00023015"/>
    </source>
</evidence>
<proteinExistence type="inferred from homology"/>
<dbReference type="InterPro" id="IPR013325">
    <property type="entry name" value="RNA_pol_sigma_r2"/>
</dbReference>
<keyword evidence="7" id="KW-1185">Reference proteome</keyword>
<dbReference type="Gene3D" id="1.10.1740.10">
    <property type="match status" value="1"/>
</dbReference>
<organism evidence="6 7">
    <name type="scientific">Parapedobacter deserti</name>
    <dbReference type="NCBI Taxonomy" id="1912957"/>
    <lineage>
        <taxon>Bacteria</taxon>
        <taxon>Pseudomonadati</taxon>
        <taxon>Bacteroidota</taxon>
        <taxon>Sphingobacteriia</taxon>
        <taxon>Sphingobacteriales</taxon>
        <taxon>Sphingobacteriaceae</taxon>
        <taxon>Parapedobacter</taxon>
    </lineage>
</organism>
<dbReference type="InterPro" id="IPR013324">
    <property type="entry name" value="RNA_pol_sigma_r3/r4-like"/>
</dbReference>
<accession>A0ABV7JM43</accession>
<keyword evidence="4" id="KW-0804">Transcription</keyword>
<name>A0ABV7JM43_9SPHI</name>
<evidence type="ECO:0000259" key="5">
    <source>
        <dbReference type="SMART" id="SM00421"/>
    </source>
</evidence>
<comment type="caution">
    <text evidence="6">The sequence shown here is derived from an EMBL/GenBank/DDBJ whole genome shotgun (WGS) entry which is preliminary data.</text>
</comment>
<dbReference type="Proteomes" id="UP001595526">
    <property type="component" value="Unassembled WGS sequence"/>
</dbReference>
<dbReference type="InterPro" id="IPR013249">
    <property type="entry name" value="RNA_pol_sigma70_r4_t2"/>
</dbReference>
<dbReference type="SMART" id="SM00421">
    <property type="entry name" value="HTH_LUXR"/>
    <property type="match status" value="1"/>
</dbReference>
<keyword evidence="3" id="KW-0731">Sigma factor</keyword>
<dbReference type="SUPFAM" id="SSF88659">
    <property type="entry name" value="Sigma3 and sigma4 domains of RNA polymerase sigma factors"/>
    <property type="match status" value="1"/>
</dbReference>
<dbReference type="RefSeq" id="WP_379020508.1">
    <property type="nucleotide sequence ID" value="NZ_JBHRTA010000016.1"/>
</dbReference>
<dbReference type="Pfam" id="PF08281">
    <property type="entry name" value="Sigma70_r4_2"/>
    <property type="match status" value="1"/>
</dbReference>
<dbReference type="NCBIfam" id="TIGR02937">
    <property type="entry name" value="sigma70-ECF"/>
    <property type="match status" value="1"/>
</dbReference>
<evidence type="ECO:0000256" key="3">
    <source>
        <dbReference type="ARBA" id="ARBA00023082"/>
    </source>
</evidence>
<reference evidence="7" key="1">
    <citation type="journal article" date="2019" name="Int. J. Syst. Evol. Microbiol.">
        <title>The Global Catalogue of Microorganisms (GCM) 10K type strain sequencing project: providing services to taxonomists for standard genome sequencing and annotation.</title>
        <authorList>
            <consortium name="The Broad Institute Genomics Platform"/>
            <consortium name="The Broad Institute Genome Sequencing Center for Infectious Disease"/>
            <person name="Wu L."/>
            <person name="Ma J."/>
        </authorList>
    </citation>
    <scope>NUCLEOTIDE SEQUENCE [LARGE SCALE GENOMIC DNA]</scope>
    <source>
        <strain evidence="7">KCTC 52416</strain>
    </source>
</reference>
<dbReference type="EMBL" id="JBHRTA010000016">
    <property type="protein sequence ID" value="MFC3197121.1"/>
    <property type="molecule type" value="Genomic_DNA"/>
</dbReference>
<feature type="domain" description="HTH luxR-type" evidence="5">
    <location>
        <begin position="131"/>
        <end position="189"/>
    </location>
</feature>
<dbReference type="InterPro" id="IPR039425">
    <property type="entry name" value="RNA_pol_sigma-70-like"/>
</dbReference>
<dbReference type="PANTHER" id="PTHR43133:SF46">
    <property type="entry name" value="RNA POLYMERASE SIGMA-70 FACTOR ECF SUBFAMILY"/>
    <property type="match status" value="1"/>
</dbReference>
<comment type="similarity">
    <text evidence="1">Belongs to the sigma-70 factor family. ECF subfamily.</text>
</comment>
<dbReference type="InterPro" id="IPR014284">
    <property type="entry name" value="RNA_pol_sigma-70_dom"/>
</dbReference>
<dbReference type="InterPro" id="IPR007627">
    <property type="entry name" value="RNA_pol_sigma70_r2"/>
</dbReference>
<dbReference type="PANTHER" id="PTHR43133">
    <property type="entry name" value="RNA POLYMERASE ECF-TYPE SIGMA FACTO"/>
    <property type="match status" value="1"/>
</dbReference>
<protein>
    <submittedName>
        <fullName evidence="6">RNA polymerase sigma factor</fullName>
    </submittedName>
</protein>
<dbReference type="InterPro" id="IPR036388">
    <property type="entry name" value="WH-like_DNA-bd_sf"/>
</dbReference>
<sequence length="198" mass="23135">MTSSSDPSDERALLRRLRRGDHCAFLSLYNRYKKRIAVKLLTLLKSEDLAQDALQEIFMKIWEKRAYINPELSFPAFLYRLARNEVSDIIRRAHQDERLMQHLLRQSPVSENPIEAFITREENVSLVQHALQQLPQRQRQVFILHKIEGKSYKEISELLNISPAAINQHIYRAMQRLSSILNPTLCAVMTVALSLMHE</sequence>
<evidence type="ECO:0000256" key="4">
    <source>
        <dbReference type="ARBA" id="ARBA00023163"/>
    </source>
</evidence>
<gene>
    <name evidence="6" type="ORF">ACFOET_05825</name>
</gene>
<dbReference type="SUPFAM" id="SSF88946">
    <property type="entry name" value="Sigma2 domain of RNA polymerase sigma factors"/>
    <property type="match status" value="1"/>
</dbReference>